<dbReference type="PANTHER" id="PTHR43328">
    <property type="entry name" value="ACETYLTRANSFERASE-RELATED"/>
    <property type="match status" value="1"/>
</dbReference>
<dbReference type="PROSITE" id="PS51186">
    <property type="entry name" value="GNAT"/>
    <property type="match status" value="1"/>
</dbReference>
<proteinExistence type="predicted"/>
<dbReference type="PANTHER" id="PTHR43328:SF1">
    <property type="entry name" value="N-ACETYLTRANSFERASE DOMAIN-CONTAINING PROTEIN"/>
    <property type="match status" value="1"/>
</dbReference>
<dbReference type="SUPFAM" id="SSF55729">
    <property type="entry name" value="Acyl-CoA N-acyltransferases (Nat)"/>
    <property type="match status" value="1"/>
</dbReference>
<dbReference type="InterPro" id="IPR016181">
    <property type="entry name" value="Acyl_CoA_acyltransferase"/>
</dbReference>
<keyword evidence="2" id="KW-0808">Transferase</keyword>
<evidence type="ECO:0000313" key="2">
    <source>
        <dbReference type="EMBL" id="SFQ52777.1"/>
    </source>
</evidence>
<name>A0A1I5Z9H9_9BACT</name>
<dbReference type="Pfam" id="PF13302">
    <property type="entry name" value="Acetyltransf_3"/>
    <property type="match status" value="1"/>
</dbReference>
<dbReference type="EMBL" id="FOXQ01000017">
    <property type="protein sequence ID" value="SFQ52777.1"/>
    <property type="molecule type" value="Genomic_DNA"/>
</dbReference>
<protein>
    <submittedName>
        <fullName evidence="2">Protein N-acetyltransferase, RimJ/RimL family</fullName>
    </submittedName>
</protein>
<dbReference type="STRING" id="1465490.SAMN05444277_11791"/>
<evidence type="ECO:0000259" key="1">
    <source>
        <dbReference type="PROSITE" id="PS51186"/>
    </source>
</evidence>
<evidence type="ECO:0000313" key="3">
    <source>
        <dbReference type="Proteomes" id="UP000199031"/>
    </source>
</evidence>
<reference evidence="2 3" key="1">
    <citation type="submission" date="2016-10" db="EMBL/GenBank/DDBJ databases">
        <authorList>
            <person name="de Groot N.N."/>
        </authorList>
    </citation>
    <scope>NUCLEOTIDE SEQUENCE [LARGE SCALE GENOMIC DNA]</scope>
    <source>
        <strain evidence="2 3">DSM 28286</strain>
    </source>
</reference>
<organism evidence="2 3">
    <name type="scientific">Parafilimonas terrae</name>
    <dbReference type="NCBI Taxonomy" id="1465490"/>
    <lineage>
        <taxon>Bacteria</taxon>
        <taxon>Pseudomonadati</taxon>
        <taxon>Bacteroidota</taxon>
        <taxon>Chitinophagia</taxon>
        <taxon>Chitinophagales</taxon>
        <taxon>Chitinophagaceae</taxon>
        <taxon>Parafilimonas</taxon>
    </lineage>
</organism>
<dbReference type="Proteomes" id="UP000199031">
    <property type="component" value="Unassembled WGS sequence"/>
</dbReference>
<gene>
    <name evidence="2" type="ORF">SAMN05444277_11791</name>
</gene>
<dbReference type="AlphaFoldDB" id="A0A1I5Z9H9"/>
<dbReference type="Gene3D" id="3.40.630.30">
    <property type="match status" value="1"/>
</dbReference>
<keyword evidence="3" id="KW-1185">Reference proteome</keyword>
<dbReference type="GO" id="GO:0016747">
    <property type="term" value="F:acyltransferase activity, transferring groups other than amino-acyl groups"/>
    <property type="evidence" value="ECO:0007669"/>
    <property type="project" value="InterPro"/>
</dbReference>
<accession>A0A1I5Z9H9</accession>
<dbReference type="InterPro" id="IPR000182">
    <property type="entry name" value="GNAT_dom"/>
</dbReference>
<feature type="domain" description="N-acetyltransferase" evidence="1">
    <location>
        <begin position="5"/>
        <end position="168"/>
    </location>
</feature>
<dbReference type="OrthoDB" id="9811523at2"/>
<dbReference type="RefSeq" id="WP_090662868.1">
    <property type="nucleotide sequence ID" value="NZ_FOXQ01000017.1"/>
</dbReference>
<sequence>MNSEIYLRPWRKEDASQLTLIANNRNIWNNVRDSLPHPYKLKDAEAWISHCRRQKPQLNFAIIYNEKLAGSIGCTPQTDIHRKNMEIGYFVGEPFWNKGIAGRAVRVLLNYIEKEFNVVRVFAEVFEFNKASMRVLHKNGFYLENIRRKGVIKNNMIMDDYVWVKLLDR</sequence>